<evidence type="ECO:0000256" key="1">
    <source>
        <dbReference type="ARBA" id="ARBA00022763"/>
    </source>
</evidence>
<dbReference type="Pfam" id="PF01035">
    <property type="entry name" value="DNA_binding_1"/>
    <property type="match status" value="1"/>
</dbReference>
<keyword evidence="4" id="KW-1185">Reference proteome</keyword>
<dbReference type="GO" id="GO:0003824">
    <property type="term" value="F:catalytic activity"/>
    <property type="evidence" value="ECO:0007669"/>
    <property type="project" value="InterPro"/>
</dbReference>
<protein>
    <recommendedName>
        <fullName evidence="2">Methylated-DNA-[protein]-cysteine S-methyltransferase DNA binding domain-containing protein</fullName>
    </recommendedName>
</protein>
<dbReference type="EMBL" id="CP011454">
    <property type="protein sequence ID" value="AMW06031.1"/>
    <property type="molecule type" value="Genomic_DNA"/>
</dbReference>
<dbReference type="GO" id="GO:0006281">
    <property type="term" value="P:DNA repair"/>
    <property type="evidence" value="ECO:0007669"/>
    <property type="project" value="InterPro"/>
</dbReference>
<evidence type="ECO:0000313" key="4">
    <source>
        <dbReference type="Proteomes" id="UP000076404"/>
    </source>
</evidence>
<organism evidence="3 4">
    <name type="scientific">Gemmatimonas phototrophica</name>
    <dbReference type="NCBI Taxonomy" id="1379270"/>
    <lineage>
        <taxon>Bacteria</taxon>
        <taxon>Pseudomonadati</taxon>
        <taxon>Gemmatimonadota</taxon>
        <taxon>Gemmatimonadia</taxon>
        <taxon>Gemmatimonadales</taxon>
        <taxon>Gemmatimonadaceae</taxon>
        <taxon>Gemmatimonas</taxon>
    </lineage>
</organism>
<gene>
    <name evidence="3" type="ORF">GEMMAAP_17045</name>
</gene>
<evidence type="ECO:0000259" key="2">
    <source>
        <dbReference type="Pfam" id="PF01035"/>
    </source>
</evidence>
<reference evidence="3 4" key="1">
    <citation type="journal article" date="2014" name="Proc. Natl. Acad. Sci. U.S.A.">
        <title>Functional type 2 photosynthetic reaction centers found in the rare bacterial phylum Gemmatimonadetes.</title>
        <authorList>
            <person name="Zeng Y."/>
            <person name="Feng F."/>
            <person name="Medova H."/>
            <person name="Dean J."/>
            <person name="Koblizek M."/>
        </authorList>
    </citation>
    <scope>NUCLEOTIDE SEQUENCE [LARGE SCALE GENOMIC DNA]</scope>
    <source>
        <strain evidence="3 4">AP64</strain>
    </source>
</reference>
<proteinExistence type="predicted"/>
<dbReference type="STRING" id="1379270.GEMMAAP_17045"/>
<reference evidence="3 4" key="2">
    <citation type="journal article" date="2016" name="Environ. Microbiol. Rep.">
        <title>Metagenomic evidence for the presence of phototrophic Gemmatimonadetes bacteria in diverse environments.</title>
        <authorList>
            <person name="Zeng Y."/>
            <person name="Baumbach J."/>
            <person name="Barbosa E.G."/>
            <person name="Azevedo V."/>
            <person name="Zhang C."/>
            <person name="Koblizek M."/>
        </authorList>
    </citation>
    <scope>NUCLEOTIDE SEQUENCE [LARGE SCALE GENOMIC DNA]</scope>
    <source>
        <strain evidence="3 4">AP64</strain>
    </source>
</reference>
<dbReference type="KEGG" id="gph:GEMMAAP_17045"/>
<dbReference type="Proteomes" id="UP000076404">
    <property type="component" value="Chromosome"/>
</dbReference>
<dbReference type="AlphaFoldDB" id="A0A143BNJ5"/>
<name>A0A143BNJ5_9BACT</name>
<dbReference type="PANTHER" id="PTHR42942:SF1">
    <property type="entry name" value="ALKYLTRANSFERASE-LIKE PROTEIN 1"/>
    <property type="match status" value="1"/>
</dbReference>
<dbReference type="SUPFAM" id="SSF46767">
    <property type="entry name" value="Methylated DNA-protein cysteine methyltransferase, C-terminal domain"/>
    <property type="match status" value="1"/>
</dbReference>
<keyword evidence="1" id="KW-0227">DNA damage</keyword>
<dbReference type="InterPro" id="IPR036217">
    <property type="entry name" value="MethylDNA_cys_MeTrfase_DNAb"/>
</dbReference>
<dbReference type="InterPro" id="IPR052520">
    <property type="entry name" value="ATL_DNA_repair"/>
</dbReference>
<dbReference type="InterPro" id="IPR014048">
    <property type="entry name" value="MethylDNA_cys_MeTrfase_DNA-bd"/>
</dbReference>
<sequence>MTTMMPVARETLVGNALALKANYTRMHNDILRVVRAIPAGRVTTVDAISQYLGVPAHHVSFLLARRFACGDGPAPWYRVLAHRGALGRPLFDADGRSQAECLAAEGVVVGFRGRIVDYAAHYVAPGALGMGFPSVVR</sequence>
<feature type="domain" description="Methylated-DNA-[protein]-cysteine S-methyltransferase DNA binding" evidence="2">
    <location>
        <begin position="27"/>
        <end position="107"/>
    </location>
</feature>
<dbReference type="InterPro" id="IPR036388">
    <property type="entry name" value="WH-like_DNA-bd_sf"/>
</dbReference>
<accession>A0A143BNJ5</accession>
<dbReference type="eggNOG" id="COG3695">
    <property type="taxonomic scope" value="Bacteria"/>
</dbReference>
<evidence type="ECO:0000313" key="3">
    <source>
        <dbReference type="EMBL" id="AMW06031.1"/>
    </source>
</evidence>
<dbReference type="PANTHER" id="PTHR42942">
    <property type="entry name" value="6-O-METHYLGUANINE DNA METHYLTRANSFERASE"/>
    <property type="match status" value="1"/>
</dbReference>
<dbReference type="Gene3D" id="1.10.10.10">
    <property type="entry name" value="Winged helix-like DNA-binding domain superfamily/Winged helix DNA-binding domain"/>
    <property type="match status" value="1"/>
</dbReference>